<dbReference type="EMBL" id="PKLL01000025">
    <property type="protein sequence ID" value="RZE19394.1"/>
    <property type="molecule type" value="Genomic_DNA"/>
</dbReference>
<keyword evidence="8" id="KW-1185">Reference proteome</keyword>
<dbReference type="EMBL" id="PKLK01000029">
    <property type="protein sequence ID" value="RZE34489.1"/>
    <property type="molecule type" value="Genomic_DNA"/>
</dbReference>
<dbReference type="Gene3D" id="3.20.20.190">
    <property type="entry name" value="Phosphatidylinositol (PI) phosphodiesterase"/>
    <property type="match status" value="1"/>
</dbReference>
<accession>A0A0X3XA04</accession>
<reference evidence="5" key="3">
    <citation type="submission" date="2019-07" db="EMBL/GenBank/DDBJ databases">
        <authorList>
            <person name="Pylro V."/>
            <person name="Dias A."/>
            <person name="Andreote F."/>
            <person name="Varani A."/>
            <person name="Andreote C."/>
            <person name="Bernardo E."/>
            <person name="Martins T."/>
        </authorList>
    </citation>
    <scope>NUCLEOTIDE SEQUENCE</scope>
    <source>
        <strain evidence="5">77</strain>
    </source>
</reference>
<feature type="signal peptide" evidence="1">
    <location>
        <begin position="1"/>
        <end position="20"/>
    </location>
</feature>
<comment type="caution">
    <text evidence="3">The sequence shown here is derived from an EMBL/GenBank/DDBJ whole genome shotgun (WGS) entry which is preliminary data.</text>
</comment>
<dbReference type="GO" id="GO:0006629">
    <property type="term" value="P:lipid metabolic process"/>
    <property type="evidence" value="ECO:0007669"/>
    <property type="project" value="InterPro"/>
</dbReference>
<evidence type="ECO:0000313" key="3">
    <source>
        <dbReference type="EMBL" id="RZE19394.1"/>
    </source>
</evidence>
<dbReference type="Proteomes" id="UP000318052">
    <property type="component" value="Unassembled WGS sequence"/>
</dbReference>
<dbReference type="Pfam" id="PF03009">
    <property type="entry name" value="GDPD"/>
    <property type="match status" value="1"/>
</dbReference>
<feature type="chain" id="PRO_5044548329" evidence="1">
    <location>
        <begin position="21"/>
        <end position="313"/>
    </location>
</feature>
<feature type="domain" description="GP-PDE" evidence="2">
    <location>
        <begin position="59"/>
        <end position="312"/>
    </location>
</feature>
<dbReference type="GeneID" id="97270718"/>
<dbReference type="AlphaFoldDB" id="A0A126YBA6"/>
<dbReference type="PROSITE" id="PS51704">
    <property type="entry name" value="GP_PDE"/>
    <property type="match status" value="1"/>
</dbReference>
<dbReference type="Proteomes" id="UP000292095">
    <property type="component" value="Unassembled WGS sequence"/>
</dbReference>
<gene>
    <name evidence="4" type="ORF">C0Q91_25705</name>
    <name evidence="3" type="ORF">C0Q92_25450</name>
    <name evidence="5" type="ORF">FRZ02_17025</name>
</gene>
<dbReference type="EMBL" id="VOGX01000028">
    <property type="protein sequence ID" value="TWV23519.1"/>
    <property type="molecule type" value="Genomic_DNA"/>
</dbReference>
<evidence type="ECO:0000313" key="5">
    <source>
        <dbReference type="EMBL" id="TWV23519.1"/>
    </source>
</evidence>
<name>A0A126YBA6_9ACTN</name>
<dbReference type="SUPFAM" id="SSF51695">
    <property type="entry name" value="PLC-like phosphodiesterases"/>
    <property type="match status" value="1"/>
</dbReference>
<dbReference type="PANTHER" id="PTHR46211">
    <property type="entry name" value="GLYCEROPHOSPHORYL DIESTER PHOSPHODIESTERASE"/>
    <property type="match status" value="1"/>
</dbReference>
<sequence>MFARPLSLTAALLMAGTAFVVPTRAATAATPTAQASSGTQASPRFSVRPVAAAPDGGGPTLVAHRGASGYAPENTLAGVDKARELGVRWVENDVQRTKDGVLVVVHDTTLARTTNVEEVFPGRSPWNVKDFTAREIARLDAGSWFGPEFKGAKVPTLDQFLKRMSRQRLSLLLELKAPELYPGIERETLTALRRAGWLDRGHVRDRLVVQSFGADAVRRVHQLRPDVKTGFLGTPAEAELPAYAAFADQINPTHSTVTPSYVDAVQALKGPHGKRLEVYTWTVNDAATARKVRDAGVDGVITNFPDVVKDAIG</sequence>
<accession>A0A126YBA6</accession>
<evidence type="ECO:0000256" key="1">
    <source>
        <dbReference type="SAM" id="SignalP"/>
    </source>
</evidence>
<reference evidence="6 7" key="1">
    <citation type="submission" date="2017-12" db="EMBL/GenBank/DDBJ databases">
        <title>Population genomics insights into the ecological differentiation and adaptive evolution in streptomycetes.</title>
        <authorList>
            <person name="Li Y."/>
            <person name="Huang Y."/>
        </authorList>
    </citation>
    <scope>NUCLEOTIDE SEQUENCE [LARGE SCALE GENOMIC DNA]</scope>
    <source>
        <strain evidence="4 6">FXJ.2339</strain>
        <strain evidence="3 7">NBRC 100770</strain>
    </source>
</reference>
<dbReference type="Proteomes" id="UP000292693">
    <property type="component" value="Unassembled WGS sequence"/>
</dbReference>
<proteinExistence type="predicted"/>
<keyword evidence="1" id="KW-0732">Signal</keyword>
<protein>
    <submittedName>
        <fullName evidence="3">Glycerophosphodiester phosphodiesterase</fullName>
    </submittedName>
</protein>
<dbReference type="GO" id="GO:0008081">
    <property type="term" value="F:phosphoric diester hydrolase activity"/>
    <property type="evidence" value="ECO:0007669"/>
    <property type="project" value="InterPro"/>
</dbReference>
<dbReference type="InterPro" id="IPR030395">
    <property type="entry name" value="GP_PDE_dom"/>
</dbReference>
<dbReference type="PANTHER" id="PTHR46211:SF1">
    <property type="entry name" value="GLYCEROPHOSPHODIESTER PHOSPHODIESTERASE, CYTOPLASMIC"/>
    <property type="match status" value="1"/>
</dbReference>
<reference evidence="8" key="2">
    <citation type="journal article" date="2019" name="Microbiol. Resour. Announc.">
        <title>Draft Genomic Sequences of Streptomyces misionensis and Streptomyces albidoflavus, bacteria applied for phytopathogen biocontrol.</title>
        <authorList>
            <person name="Pylro V."/>
            <person name="Dias A."/>
            <person name="Andreote F."/>
            <person name="Varani A."/>
            <person name="Andreote C."/>
            <person name="Bernardo E."/>
            <person name="Martins T."/>
        </authorList>
    </citation>
    <scope>NUCLEOTIDE SEQUENCE [LARGE SCALE GENOMIC DNA]</scope>
    <source>
        <strain evidence="8">77</strain>
    </source>
</reference>
<dbReference type="RefSeq" id="WP_008405235.1">
    <property type="nucleotide sequence ID" value="NC_020990.1"/>
</dbReference>
<organism evidence="3 7">
    <name type="scientific">Streptomyces albidoflavus</name>
    <dbReference type="NCBI Taxonomy" id="1886"/>
    <lineage>
        <taxon>Bacteria</taxon>
        <taxon>Bacillati</taxon>
        <taxon>Actinomycetota</taxon>
        <taxon>Actinomycetes</taxon>
        <taxon>Kitasatosporales</taxon>
        <taxon>Streptomycetaceae</taxon>
        <taxon>Streptomyces</taxon>
        <taxon>Streptomyces albidoflavus group</taxon>
    </lineage>
</organism>
<evidence type="ECO:0000313" key="8">
    <source>
        <dbReference type="Proteomes" id="UP000318052"/>
    </source>
</evidence>
<evidence type="ECO:0000313" key="7">
    <source>
        <dbReference type="Proteomes" id="UP000292693"/>
    </source>
</evidence>
<dbReference type="KEGG" id="salb:XNR_4903"/>
<dbReference type="InterPro" id="IPR017946">
    <property type="entry name" value="PLC-like_Pdiesterase_TIM-brl"/>
</dbReference>
<evidence type="ECO:0000313" key="6">
    <source>
        <dbReference type="Proteomes" id="UP000292095"/>
    </source>
</evidence>
<evidence type="ECO:0000259" key="2">
    <source>
        <dbReference type="PROSITE" id="PS51704"/>
    </source>
</evidence>
<evidence type="ECO:0000313" key="4">
    <source>
        <dbReference type="EMBL" id="RZE34489.1"/>
    </source>
</evidence>